<gene>
    <name evidence="5" type="ORF">GHO27_24135</name>
</gene>
<dbReference type="GO" id="GO:0016020">
    <property type="term" value="C:membrane"/>
    <property type="evidence" value="ECO:0007669"/>
    <property type="project" value="InterPro"/>
</dbReference>
<dbReference type="GO" id="GO:0015288">
    <property type="term" value="F:porin activity"/>
    <property type="evidence" value="ECO:0007669"/>
    <property type="project" value="TreeGrafter"/>
</dbReference>
<keyword evidence="2" id="KW-0813">Transport</keyword>
<feature type="signal peptide" evidence="4">
    <location>
        <begin position="1"/>
        <end position="20"/>
    </location>
</feature>
<comment type="caution">
    <text evidence="5">The sequence shown here is derived from an EMBL/GenBank/DDBJ whole genome shotgun (WGS) entry which is preliminary data.</text>
</comment>
<keyword evidence="3 4" id="KW-0732">Signal</keyword>
<feature type="chain" id="PRO_5026972032" evidence="4">
    <location>
        <begin position="21"/>
        <end position="121"/>
    </location>
</feature>
<proteinExistence type="inferred from homology"/>
<dbReference type="RefSeq" id="WP_153375586.1">
    <property type="nucleotide sequence ID" value="NZ_WIVU01000073.1"/>
</dbReference>
<dbReference type="InterPro" id="IPR005318">
    <property type="entry name" value="OM_porin_bac"/>
</dbReference>
<dbReference type="InterPro" id="IPR023614">
    <property type="entry name" value="Porin_dom_sf"/>
</dbReference>
<evidence type="ECO:0000313" key="6">
    <source>
        <dbReference type="Proteomes" id="UP000478064"/>
    </source>
</evidence>
<evidence type="ECO:0000256" key="3">
    <source>
        <dbReference type="ARBA" id="ARBA00022729"/>
    </source>
</evidence>
<evidence type="ECO:0000313" key="5">
    <source>
        <dbReference type="EMBL" id="MQU08749.1"/>
    </source>
</evidence>
<dbReference type="Pfam" id="PF03573">
    <property type="entry name" value="OprD"/>
    <property type="match status" value="1"/>
</dbReference>
<dbReference type="PANTHER" id="PTHR34596">
    <property type="entry name" value="CHITOPORIN"/>
    <property type="match status" value="1"/>
</dbReference>
<name>A0A6L5HZG1_9PSED</name>
<protein>
    <submittedName>
        <fullName evidence="5">Outer membrane porin, OprD family</fullName>
    </submittedName>
</protein>
<sequence>MNARCATLLAALCLTERCIAGDAPAFLSEATATLQTRNYYFQRNYSDIRGTERSKAEEWAQGFIFNFKSGYTPGSLGLGVDATATLGIKLDSGPGRVGVGLLPVQDDGHPADEYSRLGGAR</sequence>
<dbReference type="PANTHER" id="PTHR34596:SF2">
    <property type="entry name" value="CHITOPORIN"/>
    <property type="match status" value="1"/>
</dbReference>
<dbReference type="Gene3D" id="2.40.160.10">
    <property type="entry name" value="Porin"/>
    <property type="match status" value="1"/>
</dbReference>
<comment type="similarity">
    <text evidence="1">Belongs to the outer membrane porin (Opr) (TC 1.B.25) family.</text>
</comment>
<evidence type="ECO:0000256" key="4">
    <source>
        <dbReference type="SAM" id="SignalP"/>
    </source>
</evidence>
<dbReference type="Proteomes" id="UP000478064">
    <property type="component" value="Unassembled WGS sequence"/>
</dbReference>
<accession>A0A6L5HZG1</accession>
<evidence type="ECO:0000256" key="1">
    <source>
        <dbReference type="ARBA" id="ARBA00009075"/>
    </source>
</evidence>
<dbReference type="AlphaFoldDB" id="A0A6L5HZG1"/>
<organism evidence="5 6">
    <name type="scientific">Pseudomonas helleri</name>
    <dbReference type="NCBI Taxonomy" id="1608996"/>
    <lineage>
        <taxon>Bacteria</taxon>
        <taxon>Pseudomonadati</taxon>
        <taxon>Pseudomonadota</taxon>
        <taxon>Gammaproteobacteria</taxon>
        <taxon>Pseudomonadales</taxon>
        <taxon>Pseudomonadaceae</taxon>
        <taxon>Pseudomonas</taxon>
    </lineage>
</organism>
<evidence type="ECO:0000256" key="2">
    <source>
        <dbReference type="ARBA" id="ARBA00022448"/>
    </source>
</evidence>
<dbReference type="EMBL" id="WIVU01000073">
    <property type="protein sequence ID" value="MQU08749.1"/>
    <property type="molecule type" value="Genomic_DNA"/>
</dbReference>
<reference evidence="5 6" key="1">
    <citation type="submission" date="2019-10" db="EMBL/GenBank/DDBJ databases">
        <title>Evaluation of single-gene subtyping targets for Pseudomonas.</title>
        <authorList>
            <person name="Reichler S.J."/>
            <person name="Orsi R.H."/>
            <person name="Wiedmann M."/>
            <person name="Martin N.H."/>
            <person name="Murphy S.I."/>
        </authorList>
    </citation>
    <scope>NUCLEOTIDE SEQUENCE [LARGE SCALE GENOMIC DNA]</scope>
    <source>
        <strain evidence="5 6">FSL R10-1637</strain>
    </source>
</reference>